<dbReference type="InterPro" id="IPR046470">
    <property type="entry name" value="SAM_HAT_C"/>
</dbReference>
<dbReference type="InterPro" id="IPR023227">
    <property type="entry name" value="SAM_OH_AdoTrfase_C_sf"/>
</dbReference>
<dbReference type="Pfam" id="PF01887">
    <property type="entry name" value="SAM_HAT_N"/>
    <property type="match status" value="1"/>
</dbReference>
<dbReference type="PANTHER" id="PTHR35092:SF1">
    <property type="entry name" value="CHLORINASE MJ1651"/>
    <property type="match status" value="1"/>
</dbReference>
<evidence type="ECO:0000259" key="4">
    <source>
        <dbReference type="Pfam" id="PF20257"/>
    </source>
</evidence>
<accession>A0A1M5VZP3</accession>
<sequence>MALLQKKILVFQSDFGLSDGAVSAMYGVAHEVDLNLKIYNLTHNIVPYNIWEASYRLFQAVEFWPKSTVFVSVVDPGVGTNRKSVVALTKNGHYIVTPDNGTLTHLKRFVGIVAIREIQESKHRRDNTQYSYTFHGRDVYANTGAKLASGEITFEEVGEELSVEKVVELEIGKVIIGEKSIKGCIDILDVRFGSLWTNIERSHFSSLGFQFGDKIEVVIRNGPTLIYNNRVSYGKSFGDVYVSEQIIYVNSLYRMALAINQGNFAKAYSVGTGIHWTIEFIKID</sequence>
<evidence type="ECO:0000313" key="5">
    <source>
        <dbReference type="EMBL" id="SHH80681.1"/>
    </source>
</evidence>
<dbReference type="SUPFAM" id="SSF102522">
    <property type="entry name" value="Bacterial fluorinating enzyme, N-terminal domain"/>
    <property type="match status" value="1"/>
</dbReference>
<dbReference type="AlphaFoldDB" id="A0A1M5VZP3"/>
<dbReference type="Pfam" id="PF20257">
    <property type="entry name" value="SAM_HAT_C"/>
    <property type="match status" value="1"/>
</dbReference>
<evidence type="ECO:0000259" key="3">
    <source>
        <dbReference type="Pfam" id="PF01887"/>
    </source>
</evidence>
<dbReference type="STRING" id="1121316.SAMN02745207_02580"/>
<comment type="similarity">
    <text evidence="2">Belongs to the SAM hydrolase / SAM-dependent halogenase family.</text>
</comment>
<dbReference type="InterPro" id="IPR002747">
    <property type="entry name" value="SAM_OH_AdoTrfase"/>
</dbReference>
<dbReference type="Gene3D" id="2.40.30.90">
    <property type="entry name" value="Bacterial fluorinating enzyme like"/>
    <property type="match status" value="1"/>
</dbReference>
<evidence type="ECO:0008006" key="7">
    <source>
        <dbReference type="Google" id="ProtNLM"/>
    </source>
</evidence>
<organism evidence="5 6">
    <name type="scientific">Clostridium grantii DSM 8605</name>
    <dbReference type="NCBI Taxonomy" id="1121316"/>
    <lineage>
        <taxon>Bacteria</taxon>
        <taxon>Bacillati</taxon>
        <taxon>Bacillota</taxon>
        <taxon>Clostridia</taxon>
        <taxon>Eubacteriales</taxon>
        <taxon>Clostridiaceae</taxon>
        <taxon>Clostridium</taxon>
    </lineage>
</organism>
<dbReference type="PIRSF" id="PIRSF006779">
    <property type="entry name" value="UCP006779"/>
    <property type="match status" value="1"/>
</dbReference>
<keyword evidence="6" id="KW-1185">Reference proteome</keyword>
<dbReference type="PANTHER" id="PTHR35092">
    <property type="entry name" value="CHLORINASE MJ1651"/>
    <property type="match status" value="1"/>
</dbReference>
<dbReference type="InterPro" id="IPR023228">
    <property type="entry name" value="SAM_OH_AdoTrfase_N_sf"/>
</dbReference>
<dbReference type="Gene3D" id="3.40.50.10790">
    <property type="entry name" value="S-adenosyl-l-methionine hydroxide adenosyltransferase, N-terminal"/>
    <property type="match status" value="1"/>
</dbReference>
<reference evidence="5 6" key="1">
    <citation type="submission" date="2016-11" db="EMBL/GenBank/DDBJ databases">
        <authorList>
            <person name="Jaros S."/>
            <person name="Januszkiewicz K."/>
            <person name="Wedrychowicz H."/>
        </authorList>
    </citation>
    <scope>NUCLEOTIDE SEQUENCE [LARGE SCALE GENOMIC DNA]</scope>
    <source>
        <strain evidence="5 6">DSM 8605</strain>
    </source>
</reference>
<dbReference type="SUPFAM" id="SSF101852">
    <property type="entry name" value="Bacterial fluorinating enzyme, C-terminal domain"/>
    <property type="match status" value="1"/>
</dbReference>
<feature type="domain" description="S-adenosyl-l-methionine hydroxide adenosyltransferase N-terminal" evidence="3">
    <location>
        <begin position="10"/>
        <end position="158"/>
    </location>
</feature>
<dbReference type="RefSeq" id="WP_073338833.1">
    <property type="nucleotide sequence ID" value="NZ_FQXM01000014.1"/>
</dbReference>
<evidence type="ECO:0000313" key="6">
    <source>
        <dbReference type="Proteomes" id="UP000184447"/>
    </source>
</evidence>
<evidence type="ECO:0000256" key="1">
    <source>
        <dbReference type="ARBA" id="ARBA00022691"/>
    </source>
</evidence>
<gene>
    <name evidence="5" type="ORF">SAMN02745207_02580</name>
</gene>
<proteinExistence type="inferred from homology"/>
<protein>
    <recommendedName>
        <fullName evidence="7">DNA-directed RNA polymerase subunit delta</fullName>
    </recommendedName>
</protein>
<name>A0A1M5VZP3_9CLOT</name>
<dbReference type="Proteomes" id="UP000184447">
    <property type="component" value="Unassembled WGS sequence"/>
</dbReference>
<evidence type="ECO:0000256" key="2">
    <source>
        <dbReference type="ARBA" id="ARBA00024035"/>
    </source>
</evidence>
<dbReference type="EMBL" id="FQXM01000014">
    <property type="protein sequence ID" value="SHH80681.1"/>
    <property type="molecule type" value="Genomic_DNA"/>
</dbReference>
<feature type="domain" description="S-adenosyl-l-methionine hydroxide adenosyltransferase C-terminal" evidence="4">
    <location>
        <begin position="183"/>
        <end position="276"/>
    </location>
</feature>
<keyword evidence="1" id="KW-0949">S-adenosyl-L-methionine</keyword>
<dbReference type="InterPro" id="IPR046469">
    <property type="entry name" value="SAM_HAT_N"/>
</dbReference>